<evidence type="ECO:0000313" key="8">
    <source>
        <dbReference type="EMBL" id="GGX60585.1"/>
    </source>
</evidence>
<keyword evidence="9" id="KW-1185">Reference proteome</keyword>
<dbReference type="EMBL" id="BMYV01000001">
    <property type="protein sequence ID" value="GGX60585.1"/>
    <property type="molecule type" value="Genomic_DNA"/>
</dbReference>
<organism evidence="8 9">
    <name type="scientific">Litorimonas cladophorae</name>
    <dbReference type="NCBI Taxonomy" id="1220491"/>
    <lineage>
        <taxon>Bacteria</taxon>
        <taxon>Pseudomonadati</taxon>
        <taxon>Pseudomonadota</taxon>
        <taxon>Alphaproteobacteria</taxon>
        <taxon>Maricaulales</taxon>
        <taxon>Robiginitomaculaceae</taxon>
    </lineage>
</organism>
<keyword evidence="5 6" id="KW-0472">Membrane</keyword>
<evidence type="ECO:0000256" key="6">
    <source>
        <dbReference type="RuleBase" id="RU366058"/>
    </source>
</evidence>
<dbReference type="RefSeq" id="WP_189581598.1">
    <property type="nucleotide sequence ID" value="NZ_BMYV01000001.1"/>
</dbReference>
<keyword evidence="2 6" id="KW-1003">Cell membrane</keyword>
<comment type="caution">
    <text evidence="8">The sequence shown here is derived from an EMBL/GenBank/DDBJ whole genome shotgun (WGS) entry which is preliminary data.</text>
</comment>
<accession>A0A918KEN8</accession>
<evidence type="ECO:0000259" key="7">
    <source>
        <dbReference type="Pfam" id="PF09335"/>
    </source>
</evidence>
<dbReference type="PANTHER" id="PTHR12677">
    <property type="entry name" value="GOLGI APPARATUS MEMBRANE PROTEIN TVP38-RELATED"/>
    <property type="match status" value="1"/>
</dbReference>
<evidence type="ECO:0000256" key="3">
    <source>
        <dbReference type="ARBA" id="ARBA00022692"/>
    </source>
</evidence>
<feature type="domain" description="VTT" evidence="7">
    <location>
        <begin position="64"/>
        <end position="178"/>
    </location>
</feature>
<keyword evidence="4 6" id="KW-1133">Transmembrane helix</keyword>
<evidence type="ECO:0000256" key="5">
    <source>
        <dbReference type="ARBA" id="ARBA00023136"/>
    </source>
</evidence>
<feature type="transmembrane region" description="Helical" evidence="6">
    <location>
        <begin position="83"/>
        <end position="103"/>
    </location>
</feature>
<dbReference type="GO" id="GO:0005886">
    <property type="term" value="C:plasma membrane"/>
    <property type="evidence" value="ECO:0007669"/>
    <property type="project" value="UniProtKB-SubCell"/>
</dbReference>
<feature type="transmembrane region" description="Helical" evidence="6">
    <location>
        <begin position="52"/>
        <end position="76"/>
    </location>
</feature>
<evidence type="ECO:0000256" key="4">
    <source>
        <dbReference type="ARBA" id="ARBA00022989"/>
    </source>
</evidence>
<keyword evidence="3 6" id="KW-0812">Transmembrane</keyword>
<dbReference type="InterPro" id="IPR015414">
    <property type="entry name" value="TMEM64"/>
</dbReference>
<reference evidence="8 9" key="1">
    <citation type="journal article" date="2014" name="Int. J. Syst. Evol. Microbiol.">
        <title>Complete genome sequence of Corynebacterium casei LMG S-19264T (=DSM 44701T), isolated from a smear-ripened cheese.</title>
        <authorList>
            <consortium name="US DOE Joint Genome Institute (JGI-PGF)"/>
            <person name="Walter F."/>
            <person name="Albersmeier A."/>
            <person name="Kalinowski J."/>
            <person name="Ruckert C."/>
        </authorList>
    </citation>
    <scope>NUCLEOTIDE SEQUENCE [LARGE SCALE GENOMIC DNA]</scope>
    <source>
        <strain evidence="8 9">KCTC 23968</strain>
    </source>
</reference>
<dbReference type="Proteomes" id="UP000600865">
    <property type="component" value="Unassembled WGS sequence"/>
</dbReference>
<evidence type="ECO:0000256" key="2">
    <source>
        <dbReference type="ARBA" id="ARBA00022475"/>
    </source>
</evidence>
<dbReference type="PANTHER" id="PTHR12677:SF59">
    <property type="entry name" value="GOLGI APPARATUS MEMBRANE PROTEIN TVP38-RELATED"/>
    <property type="match status" value="1"/>
</dbReference>
<evidence type="ECO:0000313" key="9">
    <source>
        <dbReference type="Proteomes" id="UP000600865"/>
    </source>
</evidence>
<dbReference type="InterPro" id="IPR032816">
    <property type="entry name" value="VTT_dom"/>
</dbReference>
<comment type="similarity">
    <text evidence="6">Belongs to the TVP38/TMEM64 family.</text>
</comment>
<comment type="subcellular location">
    <subcellularLocation>
        <location evidence="1 6">Cell membrane</location>
        <topology evidence="1 6">Multi-pass membrane protein</topology>
    </subcellularLocation>
</comment>
<feature type="transmembrane region" description="Helical" evidence="6">
    <location>
        <begin position="188"/>
        <end position="208"/>
    </location>
</feature>
<evidence type="ECO:0000256" key="1">
    <source>
        <dbReference type="ARBA" id="ARBA00004651"/>
    </source>
</evidence>
<dbReference type="AlphaFoldDB" id="A0A918KEN8"/>
<sequence length="218" mass="23119">MNKRATIWLIVSLLTPVLLVLLAKQFLGVNQSDFIEMMTSLRDSPWAVPITIGLFCGLAFIGAPQWMLVTGAVVAFGPWEGSLLAWIGSLAAASLGFWVGHLVGAERLQRIDAQLIQKLSAAVRKNGFMTSLVIRLVPTGPAILVNLAAGVSRMKFSHFATGTAIGIVPKIVVIAMISQGIISGLSGSVMAIIFAALAVVAIGVSWLARKRLEARSSL</sequence>
<dbReference type="Pfam" id="PF09335">
    <property type="entry name" value="VTT_dom"/>
    <property type="match status" value="1"/>
</dbReference>
<gene>
    <name evidence="8" type="ORF">GCM10011309_08030</name>
</gene>
<feature type="transmembrane region" description="Helical" evidence="6">
    <location>
        <begin position="128"/>
        <end position="147"/>
    </location>
</feature>
<protein>
    <recommendedName>
        <fullName evidence="6">TVP38/TMEM64 family membrane protein</fullName>
    </recommendedName>
</protein>
<name>A0A918KEN8_9PROT</name>
<feature type="transmembrane region" description="Helical" evidence="6">
    <location>
        <begin position="159"/>
        <end position="182"/>
    </location>
</feature>
<proteinExistence type="inferred from homology"/>